<keyword evidence="1" id="KW-0378">Hydrolase</keyword>
<evidence type="ECO:0000259" key="2">
    <source>
        <dbReference type="Pfam" id="PF00857"/>
    </source>
</evidence>
<dbReference type="Pfam" id="PF00857">
    <property type="entry name" value="Isochorismatase"/>
    <property type="match status" value="1"/>
</dbReference>
<dbReference type="PANTHER" id="PTHR43540:SF1">
    <property type="entry name" value="ISOCHORISMATASE HYDROLASE"/>
    <property type="match status" value="1"/>
</dbReference>
<organism evidence="3 4">
    <name type="scientific">Yinghuangia aomiensis</name>
    <dbReference type="NCBI Taxonomy" id="676205"/>
    <lineage>
        <taxon>Bacteria</taxon>
        <taxon>Bacillati</taxon>
        <taxon>Actinomycetota</taxon>
        <taxon>Actinomycetes</taxon>
        <taxon>Kitasatosporales</taxon>
        <taxon>Streptomycetaceae</taxon>
        <taxon>Yinghuangia</taxon>
    </lineage>
</organism>
<dbReference type="Proteomes" id="UP001500466">
    <property type="component" value="Unassembled WGS sequence"/>
</dbReference>
<name>A0ABP9I444_9ACTN</name>
<evidence type="ECO:0000256" key="1">
    <source>
        <dbReference type="ARBA" id="ARBA00022801"/>
    </source>
</evidence>
<dbReference type="SUPFAM" id="SSF52499">
    <property type="entry name" value="Isochorismatase-like hydrolases"/>
    <property type="match status" value="1"/>
</dbReference>
<gene>
    <name evidence="3" type="ORF">GCM10023205_68070</name>
</gene>
<dbReference type="Gene3D" id="3.40.50.850">
    <property type="entry name" value="Isochorismatase-like"/>
    <property type="match status" value="1"/>
</dbReference>
<dbReference type="InterPro" id="IPR036380">
    <property type="entry name" value="Isochorismatase-like_sf"/>
</dbReference>
<dbReference type="PANTHER" id="PTHR43540">
    <property type="entry name" value="PEROXYUREIDOACRYLATE/UREIDOACRYLATE AMIDOHYDROLASE-RELATED"/>
    <property type="match status" value="1"/>
</dbReference>
<keyword evidence="4" id="KW-1185">Reference proteome</keyword>
<dbReference type="InterPro" id="IPR050272">
    <property type="entry name" value="Isochorismatase-like_hydrls"/>
</dbReference>
<sequence>MSDTIEATVETAWRTRGFGGTVPRGGRPGVVVVDLQRGFTEPGGAFSCPADDAVAATRELVDAARRAGAPVWWTVIAYEPAEPLPLWAAKIPALDTLRAGTPPCDLDPRLGAQPVDPVLPKRGASALFGTDLAGRIRAAGVGTVVLCGASTSGCVRATAVDLVQSEIPAVVVREACADRDPAQAEAAFTDLAAKYCDVVDLRTAVSLIGRRPAAG</sequence>
<evidence type="ECO:0000313" key="3">
    <source>
        <dbReference type="EMBL" id="GAA4987650.1"/>
    </source>
</evidence>
<dbReference type="RefSeq" id="WP_345679647.1">
    <property type="nucleotide sequence ID" value="NZ_BAABHS010000034.1"/>
</dbReference>
<dbReference type="InterPro" id="IPR000868">
    <property type="entry name" value="Isochorismatase-like_dom"/>
</dbReference>
<dbReference type="EMBL" id="BAABHS010000034">
    <property type="protein sequence ID" value="GAA4987650.1"/>
    <property type="molecule type" value="Genomic_DNA"/>
</dbReference>
<evidence type="ECO:0000313" key="4">
    <source>
        <dbReference type="Proteomes" id="UP001500466"/>
    </source>
</evidence>
<accession>A0ABP9I444</accession>
<protein>
    <submittedName>
        <fullName evidence="3">N-carbamoylsarcosine amidohydrolase</fullName>
    </submittedName>
</protein>
<reference evidence="4" key="1">
    <citation type="journal article" date="2019" name="Int. J. Syst. Evol. Microbiol.">
        <title>The Global Catalogue of Microorganisms (GCM) 10K type strain sequencing project: providing services to taxonomists for standard genome sequencing and annotation.</title>
        <authorList>
            <consortium name="The Broad Institute Genomics Platform"/>
            <consortium name="The Broad Institute Genome Sequencing Center for Infectious Disease"/>
            <person name="Wu L."/>
            <person name="Ma J."/>
        </authorList>
    </citation>
    <scope>NUCLEOTIDE SEQUENCE [LARGE SCALE GENOMIC DNA]</scope>
    <source>
        <strain evidence="4">JCM 17986</strain>
    </source>
</reference>
<feature type="domain" description="Isochorismatase-like" evidence="2">
    <location>
        <begin position="30"/>
        <end position="201"/>
    </location>
</feature>
<comment type="caution">
    <text evidence="3">The sequence shown here is derived from an EMBL/GenBank/DDBJ whole genome shotgun (WGS) entry which is preliminary data.</text>
</comment>
<proteinExistence type="predicted"/>